<dbReference type="EMBL" id="LXQA010346647">
    <property type="protein sequence ID" value="MCI45635.1"/>
    <property type="molecule type" value="Genomic_DNA"/>
</dbReference>
<proteinExistence type="predicted"/>
<feature type="non-terminal residue" evidence="1">
    <location>
        <position position="1"/>
    </location>
</feature>
<keyword evidence="2" id="KW-1185">Reference proteome</keyword>
<evidence type="ECO:0000313" key="2">
    <source>
        <dbReference type="Proteomes" id="UP000265520"/>
    </source>
</evidence>
<reference evidence="1 2" key="1">
    <citation type="journal article" date="2018" name="Front. Plant Sci.">
        <title>Red Clover (Trifolium pratense) and Zigzag Clover (T. medium) - A Picture of Genomic Similarities and Differences.</title>
        <authorList>
            <person name="Dluhosova J."/>
            <person name="Istvanek J."/>
            <person name="Nedelnik J."/>
            <person name="Repkova J."/>
        </authorList>
    </citation>
    <scope>NUCLEOTIDE SEQUENCE [LARGE SCALE GENOMIC DNA]</scope>
    <source>
        <strain evidence="2">cv. 10/8</strain>
        <tissue evidence="1">Leaf</tissue>
    </source>
</reference>
<comment type="caution">
    <text evidence="1">The sequence shown here is derived from an EMBL/GenBank/DDBJ whole genome shotgun (WGS) entry which is preliminary data.</text>
</comment>
<dbReference type="AlphaFoldDB" id="A0A392SCN2"/>
<dbReference type="Proteomes" id="UP000265520">
    <property type="component" value="Unassembled WGS sequence"/>
</dbReference>
<organism evidence="1 2">
    <name type="scientific">Trifolium medium</name>
    <dbReference type="NCBI Taxonomy" id="97028"/>
    <lineage>
        <taxon>Eukaryota</taxon>
        <taxon>Viridiplantae</taxon>
        <taxon>Streptophyta</taxon>
        <taxon>Embryophyta</taxon>
        <taxon>Tracheophyta</taxon>
        <taxon>Spermatophyta</taxon>
        <taxon>Magnoliopsida</taxon>
        <taxon>eudicotyledons</taxon>
        <taxon>Gunneridae</taxon>
        <taxon>Pentapetalae</taxon>
        <taxon>rosids</taxon>
        <taxon>fabids</taxon>
        <taxon>Fabales</taxon>
        <taxon>Fabaceae</taxon>
        <taxon>Papilionoideae</taxon>
        <taxon>50 kb inversion clade</taxon>
        <taxon>NPAAA clade</taxon>
        <taxon>Hologalegina</taxon>
        <taxon>IRL clade</taxon>
        <taxon>Trifolieae</taxon>
        <taxon>Trifolium</taxon>
    </lineage>
</organism>
<evidence type="ECO:0000313" key="1">
    <source>
        <dbReference type="EMBL" id="MCI45635.1"/>
    </source>
</evidence>
<sequence length="66" mass="7431">SVEDRLFDHDAEVRMHAVVVACDIFSSNLKLVPEKLVALMAEAIKRLQDTEVCADEFFLPDQGQNI</sequence>
<protein>
    <submittedName>
        <fullName evidence="1">Sister chromatid cohesion protein PDS5 like A</fullName>
    </submittedName>
</protein>
<name>A0A392SCN2_9FABA</name>
<accession>A0A392SCN2</accession>